<dbReference type="AlphaFoldDB" id="A0A1G7A856"/>
<sequence>MADAQRILISVHVPKTGGTSFRHVLERLFGSGLLIDHPWTNRPAALRGDRLAGSEAEIRHALRGITCIHGHFDVRKYRPLLEMGGIAPVFMSWLRDPVERAVSTYYFLRSQSDSPMRDSDWERRAKSVSLEAFFADGVYGRNRQSGQLEGLDTQQYAFLGRTERYAESMEVFSHVFFGGQSLPEPPHRRRNTERTGANYDISPELRATLTEANAKDAALCRHADAWLDASLAAIRRGDAAAGPAQVDLREKSQVFPLLRSRLKRLRQRLA</sequence>
<keyword evidence="4" id="KW-0735">Signal-anchor</keyword>
<evidence type="ECO:0000256" key="1">
    <source>
        <dbReference type="ARBA" id="ARBA00004323"/>
    </source>
</evidence>
<evidence type="ECO:0000256" key="8">
    <source>
        <dbReference type="ARBA" id="ARBA00023180"/>
    </source>
</evidence>
<keyword evidence="8" id="KW-0325">Glycoprotein</keyword>
<dbReference type="PANTHER" id="PTHR12129:SF15">
    <property type="entry name" value="URONYL 2-SULFOTRANSFERASE"/>
    <property type="match status" value="1"/>
</dbReference>
<dbReference type="Gene3D" id="3.40.50.300">
    <property type="entry name" value="P-loop containing nucleotide triphosphate hydrolases"/>
    <property type="match status" value="1"/>
</dbReference>
<keyword evidence="2 9" id="KW-0808">Transferase</keyword>
<evidence type="ECO:0000313" key="9">
    <source>
        <dbReference type="EMBL" id="SDE10235.1"/>
    </source>
</evidence>
<dbReference type="STRING" id="591205.SAMN05421538_10440"/>
<comment type="subcellular location">
    <subcellularLocation>
        <location evidence="1">Golgi apparatus membrane</location>
        <topology evidence="1">Single-pass type II membrane protein</topology>
    </subcellularLocation>
</comment>
<dbReference type="Proteomes" id="UP000199344">
    <property type="component" value="Unassembled WGS sequence"/>
</dbReference>
<evidence type="ECO:0000256" key="3">
    <source>
        <dbReference type="ARBA" id="ARBA00022692"/>
    </source>
</evidence>
<accession>A0A1G7A856</accession>
<dbReference type="EMBL" id="FNAH01000004">
    <property type="protein sequence ID" value="SDE10235.1"/>
    <property type="molecule type" value="Genomic_DNA"/>
</dbReference>
<dbReference type="SUPFAM" id="SSF52540">
    <property type="entry name" value="P-loop containing nucleoside triphosphate hydrolases"/>
    <property type="match status" value="1"/>
</dbReference>
<dbReference type="InterPro" id="IPR007734">
    <property type="entry name" value="Heparan_SO4_2-O-STrfase"/>
</dbReference>
<proteinExistence type="predicted"/>
<protein>
    <submittedName>
        <fullName evidence="9">Sulfotransferase family protein</fullName>
    </submittedName>
</protein>
<dbReference type="PANTHER" id="PTHR12129">
    <property type="entry name" value="HEPARAN SULFATE 2-O-SULFOTRANSFERASE"/>
    <property type="match status" value="1"/>
</dbReference>
<evidence type="ECO:0000256" key="6">
    <source>
        <dbReference type="ARBA" id="ARBA00023034"/>
    </source>
</evidence>
<dbReference type="GO" id="GO:0008146">
    <property type="term" value="F:sulfotransferase activity"/>
    <property type="evidence" value="ECO:0007669"/>
    <property type="project" value="InterPro"/>
</dbReference>
<keyword evidence="10" id="KW-1185">Reference proteome</keyword>
<dbReference type="OrthoDB" id="288532at2"/>
<dbReference type="RefSeq" id="WP_090522674.1">
    <property type="nucleotide sequence ID" value="NZ_FNAH01000004.1"/>
</dbReference>
<keyword evidence="6" id="KW-0333">Golgi apparatus</keyword>
<evidence type="ECO:0000313" key="10">
    <source>
        <dbReference type="Proteomes" id="UP000199344"/>
    </source>
</evidence>
<dbReference type="InterPro" id="IPR027417">
    <property type="entry name" value="P-loop_NTPase"/>
</dbReference>
<evidence type="ECO:0000256" key="4">
    <source>
        <dbReference type="ARBA" id="ARBA00022968"/>
    </source>
</evidence>
<evidence type="ECO:0000256" key="2">
    <source>
        <dbReference type="ARBA" id="ARBA00022679"/>
    </source>
</evidence>
<reference evidence="9 10" key="1">
    <citation type="submission" date="2016-10" db="EMBL/GenBank/DDBJ databases">
        <authorList>
            <person name="de Groot N.N."/>
        </authorList>
    </citation>
    <scope>NUCLEOTIDE SEQUENCE [LARGE SCALE GENOMIC DNA]</scope>
    <source>
        <strain evidence="9 10">DSM 22220</strain>
    </source>
</reference>
<organism evidence="9 10">
    <name type="scientific">Paracoccus isoporae</name>
    <dbReference type="NCBI Taxonomy" id="591205"/>
    <lineage>
        <taxon>Bacteria</taxon>
        <taxon>Pseudomonadati</taxon>
        <taxon>Pseudomonadota</taxon>
        <taxon>Alphaproteobacteria</taxon>
        <taxon>Rhodobacterales</taxon>
        <taxon>Paracoccaceae</taxon>
        <taxon>Paracoccus</taxon>
    </lineage>
</organism>
<keyword evidence="5" id="KW-1133">Transmembrane helix</keyword>
<name>A0A1G7A856_9RHOB</name>
<evidence type="ECO:0000256" key="7">
    <source>
        <dbReference type="ARBA" id="ARBA00023136"/>
    </source>
</evidence>
<evidence type="ECO:0000256" key="5">
    <source>
        <dbReference type="ARBA" id="ARBA00022989"/>
    </source>
</evidence>
<gene>
    <name evidence="9" type="ORF">SAMN05421538_10440</name>
</gene>
<dbReference type="GO" id="GO:0016020">
    <property type="term" value="C:membrane"/>
    <property type="evidence" value="ECO:0007669"/>
    <property type="project" value="InterPro"/>
</dbReference>
<keyword evidence="3" id="KW-0812">Transmembrane</keyword>
<keyword evidence="7" id="KW-0472">Membrane</keyword>